<evidence type="ECO:0000313" key="4">
    <source>
        <dbReference type="Proteomes" id="UP000008022"/>
    </source>
</evidence>
<feature type="region of interest" description="Disordered" evidence="1">
    <location>
        <begin position="116"/>
        <end position="172"/>
    </location>
</feature>
<feature type="domain" description="Myb/SANT-like" evidence="2">
    <location>
        <begin position="3"/>
        <end position="47"/>
    </location>
</feature>
<dbReference type="AlphaFoldDB" id="A0A0E0RHK8"/>
<proteinExistence type="predicted"/>
<accession>A0A0E0RHK8</accession>
<reference evidence="4" key="1">
    <citation type="submission" date="2013-06" db="EMBL/GenBank/DDBJ databases">
        <authorList>
            <person name="Zhao Q."/>
        </authorList>
    </citation>
    <scope>NUCLEOTIDE SEQUENCE</scope>
    <source>
        <strain evidence="4">cv. W1943</strain>
    </source>
</reference>
<dbReference type="EnsemblPlants" id="ORUFI12G14090.1">
    <property type="protein sequence ID" value="ORUFI12G14090.1"/>
    <property type="gene ID" value="ORUFI12G14090"/>
</dbReference>
<evidence type="ECO:0000259" key="2">
    <source>
        <dbReference type="Pfam" id="PF12776"/>
    </source>
</evidence>
<feature type="compositionally biased region" description="Polar residues" evidence="1">
    <location>
        <begin position="129"/>
        <end position="152"/>
    </location>
</feature>
<dbReference type="PANTHER" id="PTHR46934">
    <property type="entry name" value="MYB_DNA-BIND_3 DOMAIN-CONTAINING PROTEIN-RELATED"/>
    <property type="match status" value="1"/>
</dbReference>
<sequence>MEGQIQDKEKELKRDYRCLKDARTQSGASWDEKLGMITADDPAVWDNIIHSFPRAKKFRNKPFPIFEALGELYDGQTAEGLLNFTSLQPTNTLDQSRNTEDDIVTQVGADDLLMENNQDDLNNDDPITASEQSEVEVSNQLNQRRQTVSTSRKPPEDKREKNPKRHKQNGNVADAMEKYIELRHKQAEEEMVREKEATKQVDEFSIKKCIDVLSTMNELSPEENAQAFSVFKDAQNREIFISANPTARILWLKLQMCHLSMLSYLVDISDPLLTWFSCIGRVDLHEIGCFCESC</sequence>
<reference evidence="3" key="2">
    <citation type="submission" date="2015-06" db="UniProtKB">
        <authorList>
            <consortium name="EnsemblPlants"/>
        </authorList>
    </citation>
    <scope>IDENTIFICATION</scope>
</reference>
<dbReference type="Pfam" id="PF12776">
    <property type="entry name" value="Myb_DNA-bind_3"/>
    <property type="match status" value="1"/>
</dbReference>
<evidence type="ECO:0000313" key="3">
    <source>
        <dbReference type="EnsemblPlants" id="ORUFI12G14090.1"/>
    </source>
</evidence>
<organism evidence="3 4">
    <name type="scientific">Oryza rufipogon</name>
    <name type="common">Brownbeard rice</name>
    <name type="synonym">Asian wild rice</name>
    <dbReference type="NCBI Taxonomy" id="4529"/>
    <lineage>
        <taxon>Eukaryota</taxon>
        <taxon>Viridiplantae</taxon>
        <taxon>Streptophyta</taxon>
        <taxon>Embryophyta</taxon>
        <taxon>Tracheophyta</taxon>
        <taxon>Spermatophyta</taxon>
        <taxon>Magnoliopsida</taxon>
        <taxon>Liliopsida</taxon>
        <taxon>Poales</taxon>
        <taxon>Poaceae</taxon>
        <taxon>BOP clade</taxon>
        <taxon>Oryzoideae</taxon>
        <taxon>Oryzeae</taxon>
        <taxon>Oryzinae</taxon>
        <taxon>Oryza</taxon>
    </lineage>
</organism>
<dbReference type="InterPro" id="IPR024752">
    <property type="entry name" value="Myb/SANT-like_dom"/>
</dbReference>
<name>A0A0E0RHK8_ORYRU</name>
<dbReference type="Gramene" id="ORUFI12G14090.1">
    <property type="protein sequence ID" value="ORUFI12G14090.1"/>
    <property type="gene ID" value="ORUFI12G14090"/>
</dbReference>
<keyword evidence="4" id="KW-1185">Reference proteome</keyword>
<dbReference type="OMA" id="PAVWDNI"/>
<dbReference type="Proteomes" id="UP000008022">
    <property type="component" value="Unassembled WGS sequence"/>
</dbReference>
<protein>
    <recommendedName>
        <fullName evidence="2">Myb/SANT-like domain-containing protein</fullName>
    </recommendedName>
</protein>
<evidence type="ECO:0000256" key="1">
    <source>
        <dbReference type="SAM" id="MobiDB-lite"/>
    </source>
</evidence>
<dbReference type="HOGENOM" id="CLU_028568_0_1_1"/>